<protein>
    <submittedName>
        <fullName evidence="2">Uncharacterized protein</fullName>
    </submittedName>
</protein>
<reference evidence="2" key="2">
    <citation type="journal article" date="2015" name="Data Brief">
        <title>Shoot transcriptome of the giant reed, Arundo donax.</title>
        <authorList>
            <person name="Barrero R.A."/>
            <person name="Guerrero F.D."/>
            <person name="Moolhuijzen P."/>
            <person name="Goolsby J.A."/>
            <person name="Tidwell J."/>
            <person name="Bellgard S.E."/>
            <person name="Bellgard M.I."/>
        </authorList>
    </citation>
    <scope>NUCLEOTIDE SEQUENCE</scope>
    <source>
        <tissue evidence="2">Shoot tissue taken approximately 20 cm above the soil surface</tissue>
    </source>
</reference>
<feature type="chain" id="PRO_5002045858" evidence="1">
    <location>
        <begin position="20"/>
        <end position="52"/>
    </location>
</feature>
<name>A0A0A9FMX2_ARUDO</name>
<dbReference type="EMBL" id="GBRH01183736">
    <property type="protein sequence ID" value="JAE14160.1"/>
    <property type="molecule type" value="Transcribed_RNA"/>
</dbReference>
<keyword evidence="1" id="KW-0732">Signal</keyword>
<evidence type="ECO:0000313" key="2">
    <source>
        <dbReference type="EMBL" id="JAE14160.1"/>
    </source>
</evidence>
<dbReference type="AlphaFoldDB" id="A0A0A9FMX2"/>
<evidence type="ECO:0000256" key="1">
    <source>
        <dbReference type="SAM" id="SignalP"/>
    </source>
</evidence>
<organism evidence="2">
    <name type="scientific">Arundo donax</name>
    <name type="common">Giant reed</name>
    <name type="synonym">Donax arundinaceus</name>
    <dbReference type="NCBI Taxonomy" id="35708"/>
    <lineage>
        <taxon>Eukaryota</taxon>
        <taxon>Viridiplantae</taxon>
        <taxon>Streptophyta</taxon>
        <taxon>Embryophyta</taxon>
        <taxon>Tracheophyta</taxon>
        <taxon>Spermatophyta</taxon>
        <taxon>Magnoliopsida</taxon>
        <taxon>Liliopsida</taxon>
        <taxon>Poales</taxon>
        <taxon>Poaceae</taxon>
        <taxon>PACMAD clade</taxon>
        <taxon>Arundinoideae</taxon>
        <taxon>Arundineae</taxon>
        <taxon>Arundo</taxon>
    </lineage>
</organism>
<feature type="signal peptide" evidence="1">
    <location>
        <begin position="1"/>
        <end position="19"/>
    </location>
</feature>
<reference evidence="2" key="1">
    <citation type="submission" date="2014-09" db="EMBL/GenBank/DDBJ databases">
        <authorList>
            <person name="Magalhaes I.L.F."/>
            <person name="Oliveira U."/>
            <person name="Santos F.R."/>
            <person name="Vidigal T.H.D.A."/>
            <person name="Brescovit A.D."/>
            <person name="Santos A.J."/>
        </authorList>
    </citation>
    <scope>NUCLEOTIDE SEQUENCE</scope>
    <source>
        <tissue evidence="2">Shoot tissue taken approximately 20 cm above the soil surface</tissue>
    </source>
</reference>
<accession>A0A0A9FMX2</accession>
<sequence length="52" mass="6097">MLAICQFVMIISSFWWLSRWPCVPKSHETLGQFFAIDECQGFRGSIRPNFTN</sequence>
<proteinExistence type="predicted"/>